<dbReference type="Gene3D" id="3.40.190.290">
    <property type="match status" value="1"/>
</dbReference>
<dbReference type="Pfam" id="PF00126">
    <property type="entry name" value="HTH_1"/>
    <property type="match status" value="1"/>
</dbReference>
<dbReference type="InterPro" id="IPR005119">
    <property type="entry name" value="LysR_subst-bd"/>
</dbReference>
<evidence type="ECO:0000259" key="6">
    <source>
        <dbReference type="PROSITE" id="PS50931"/>
    </source>
</evidence>
<dbReference type="PROSITE" id="PS50931">
    <property type="entry name" value="HTH_LYSR"/>
    <property type="match status" value="1"/>
</dbReference>
<dbReference type="SUPFAM" id="SSF53850">
    <property type="entry name" value="Periplasmic binding protein-like II"/>
    <property type="match status" value="1"/>
</dbReference>
<sequence length="378" mass="41609">MRVRTCKPMEPSASSLPPSRRYRRSAGRCNFINLTPNPRWHYRLIRAIILAPGYKETAMSALQLSNLDVKQLRVFAAIVEHEGLSAAASALGVDLTAISRALSGLETRLGIRLCQRGRSGFALTAQGKAIYQQARRLIEELDEFETSARIVSQTVKGRLRIGLIDNTLSNPRSRVVQALQMVARTHSELFLELSVMPPATIEIALRERQLDVAVTAQPGFLSPLSYLPAFSERSGLYIARAHPDRARIEAAITEPGSDAQPIPFISRRYKMPTFDRLEQAYPFVPVASADGVETAATLIAAQFGVGVLPDHYAGLMTDFDLVELPVPTAPLMLTFYVVCRSDAAEEPTTRMFQRFLLGQARDKPPGAGADHIVAGRDK</sequence>
<dbReference type="GO" id="GO:0032993">
    <property type="term" value="C:protein-DNA complex"/>
    <property type="evidence" value="ECO:0007669"/>
    <property type="project" value="TreeGrafter"/>
</dbReference>
<dbReference type="GO" id="GO:0003677">
    <property type="term" value="F:DNA binding"/>
    <property type="evidence" value="ECO:0007669"/>
    <property type="project" value="UniProtKB-KW"/>
</dbReference>
<keyword evidence="2" id="KW-0805">Transcription regulation</keyword>
<reference evidence="7 8" key="1">
    <citation type="submission" date="2018-09" db="EMBL/GenBank/DDBJ databases">
        <title>Roseovarius spongiae sp. nov., isolated from a marine sponge.</title>
        <authorList>
            <person name="Zhuang L."/>
            <person name="Luo L."/>
        </authorList>
    </citation>
    <scope>NUCLEOTIDE SEQUENCE [LARGE SCALE GENOMIC DNA]</scope>
    <source>
        <strain evidence="7 8">HN-E21</strain>
    </source>
</reference>
<dbReference type="CDD" id="cd05466">
    <property type="entry name" value="PBP2_LTTR_substrate"/>
    <property type="match status" value="1"/>
</dbReference>
<organism evidence="7 8">
    <name type="scientific">Roseovarius spongiae</name>
    <dbReference type="NCBI Taxonomy" id="2320272"/>
    <lineage>
        <taxon>Bacteria</taxon>
        <taxon>Pseudomonadati</taxon>
        <taxon>Pseudomonadota</taxon>
        <taxon>Alphaproteobacteria</taxon>
        <taxon>Rhodobacterales</taxon>
        <taxon>Roseobacteraceae</taxon>
        <taxon>Roseovarius</taxon>
    </lineage>
</organism>
<dbReference type="PANTHER" id="PTHR30346:SF28">
    <property type="entry name" value="HTH-TYPE TRANSCRIPTIONAL REGULATOR CYNR"/>
    <property type="match status" value="1"/>
</dbReference>
<dbReference type="InterPro" id="IPR036390">
    <property type="entry name" value="WH_DNA-bd_sf"/>
</dbReference>
<comment type="similarity">
    <text evidence="1">Belongs to the LysR transcriptional regulatory family.</text>
</comment>
<feature type="region of interest" description="Disordered" evidence="5">
    <location>
        <begin position="1"/>
        <end position="22"/>
    </location>
</feature>
<accession>A0A3A8AWK3</accession>
<evidence type="ECO:0000313" key="7">
    <source>
        <dbReference type="EMBL" id="RKF16743.1"/>
    </source>
</evidence>
<gene>
    <name evidence="7" type="ORF">D6850_04180</name>
</gene>
<evidence type="ECO:0000256" key="5">
    <source>
        <dbReference type="SAM" id="MobiDB-lite"/>
    </source>
</evidence>
<evidence type="ECO:0000256" key="4">
    <source>
        <dbReference type="ARBA" id="ARBA00023163"/>
    </source>
</evidence>
<dbReference type="InterPro" id="IPR000847">
    <property type="entry name" value="LysR_HTH_N"/>
</dbReference>
<dbReference type="InterPro" id="IPR036388">
    <property type="entry name" value="WH-like_DNA-bd_sf"/>
</dbReference>
<feature type="domain" description="HTH lysR-type" evidence="6">
    <location>
        <begin position="67"/>
        <end position="124"/>
    </location>
</feature>
<protein>
    <submittedName>
        <fullName evidence="7">LysR family transcriptional regulator</fullName>
    </submittedName>
</protein>
<keyword evidence="3" id="KW-0238">DNA-binding</keyword>
<dbReference type="OrthoDB" id="7506954at2"/>
<keyword evidence="8" id="KW-1185">Reference proteome</keyword>
<evidence type="ECO:0000256" key="1">
    <source>
        <dbReference type="ARBA" id="ARBA00009437"/>
    </source>
</evidence>
<dbReference type="FunFam" id="1.10.10.10:FF:000001">
    <property type="entry name" value="LysR family transcriptional regulator"/>
    <property type="match status" value="1"/>
</dbReference>
<dbReference type="PANTHER" id="PTHR30346">
    <property type="entry name" value="TRANSCRIPTIONAL DUAL REGULATOR HCAR-RELATED"/>
    <property type="match status" value="1"/>
</dbReference>
<proteinExistence type="inferred from homology"/>
<dbReference type="GO" id="GO:0003700">
    <property type="term" value="F:DNA-binding transcription factor activity"/>
    <property type="evidence" value="ECO:0007669"/>
    <property type="project" value="InterPro"/>
</dbReference>
<dbReference type="AlphaFoldDB" id="A0A3A8AWK3"/>
<dbReference type="SUPFAM" id="SSF46785">
    <property type="entry name" value="Winged helix' DNA-binding domain"/>
    <property type="match status" value="1"/>
</dbReference>
<evidence type="ECO:0000256" key="3">
    <source>
        <dbReference type="ARBA" id="ARBA00023125"/>
    </source>
</evidence>
<dbReference type="Pfam" id="PF03466">
    <property type="entry name" value="LysR_substrate"/>
    <property type="match status" value="1"/>
</dbReference>
<dbReference type="EMBL" id="RAPE01000001">
    <property type="protein sequence ID" value="RKF16743.1"/>
    <property type="molecule type" value="Genomic_DNA"/>
</dbReference>
<dbReference type="Proteomes" id="UP000281128">
    <property type="component" value="Unassembled WGS sequence"/>
</dbReference>
<evidence type="ECO:0000256" key="2">
    <source>
        <dbReference type="ARBA" id="ARBA00023015"/>
    </source>
</evidence>
<comment type="caution">
    <text evidence="7">The sequence shown here is derived from an EMBL/GenBank/DDBJ whole genome shotgun (WGS) entry which is preliminary data.</text>
</comment>
<keyword evidence="4" id="KW-0804">Transcription</keyword>
<name>A0A3A8AWK3_9RHOB</name>
<dbReference type="Gene3D" id="1.10.10.10">
    <property type="entry name" value="Winged helix-like DNA-binding domain superfamily/Winged helix DNA-binding domain"/>
    <property type="match status" value="1"/>
</dbReference>
<evidence type="ECO:0000313" key="8">
    <source>
        <dbReference type="Proteomes" id="UP000281128"/>
    </source>
</evidence>